<keyword evidence="2" id="KW-0378">Hydrolase</keyword>
<dbReference type="Proteomes" id="UP000236928">
    <property type="component" value="Unassembled WGS sequence"/>
</dbReference>
<protein>
    <submittedName>
        <fullName evidence="2">Alpha/beta hydrolase family protein</fullName>
    </submittedName>
</protein>
<proteinExistence type="predicted"/>
<dbReference type="SUPFAM" id="SSF53474">
    <property type="entry name" value="alpha/beta-Hydrolases"/>
    <property type="match status" value="1"/>
</dbReference>
<gene>
    <name evidence="2" type="ORF">CmeUKMEL1_10315</name>
</gene>
<dbReference type="Gene3D" id="3.40.50.1820">
    <property type="entry name" value="alpha/beta hydrolase"/>
    <property type="match status" value="1"/>
</dbReference>
<dbReference type="GO" id="GO:0016787">
    <property type="term" value="F:hydrolase activity"/>
    <property type="evidence" value="ECO:0007669"/>
    <property type="project" value="UniProtKB-KW"/>
</dbReference>
<sequence length="508" mass="58806">MNEFIEEYSVSPDYYCKEKKFSSIRFRSEKSGLMQCYHYFKVEPNQTRKGTALLIHGYSCHTLSEYMNIVENKDVEPNDINIPKNCCAQNIKNNNDHNNPFNKSQFITTYNGSYIESFNKKGYDVLSLDLEGHGFSQGSKCNTENLDNNCFNIIQMLKIELLKHSGDKNNELKNFQVSSHSWNNDITTNYDLKYEEKGKSDKENEFFLYSSKIHKVNVKETINNLRTKTCIHCSDTGCCFKDTFGEKIILCGISMGGAITLRLAEYIGQACQEDNLDGFRDQSIVKCLRSRIVCITLLSPMLSLESIKKKTINKIMLPLLPIVSYLFPNLQIGSRINNPVCEYITSFSRCDPLYYSKRVKALMCKSLLNYTDEVRDNLNYYPIDIPLLICHCVHDILTDFEGSESTINYLNKSINEIQQCESTRSNIESEFVLWPITCKKMSHILTREVGFQDLNERIFEWVSKKESLHERKCKSLKRSEKNSEPLFKSIKNKPVLRQNLNKNIQVSN</sequence>
<organism evidence="2 3">
    <name type="scientific">Cryptosporidium meleagridis</name>
    <dbReference type="NCBI Taxonomy" id="93969"/>
    <lineage>
        <taxon>Eukaryota</taxon>
        <taxon>Sar</taxon>
        <taxon>Alveolata</taxon>
        <taxon>Apicomplexa</taxon>
        <taxon>Conoidasida</taxon>
        <taxon>Coccidia</taxon>
        <taxon>Eucoccidiorida</taxon>
        <taxon>Eimeriorina</taxon>
        <taxon>Cryptosporidiidae</taxon>
        <taxon>Cryptosporidium</taxon>
    </lineage>
</organism>
<dbReference type="OrthoDB" id="2498029at2759"/>
<dbReference type="Pfam" id="PF12146">
    <property type="entry name" value="Hydrolase_4"/>
    <property type="match status" value="1"/>
</dbReference>
<dbReference type="InterPro" id="IPR022742">
    <property type="entry name" value="Hydrolase_4"/>
</dbReference>
<dbReference type="InterPro" id="IPR051044">
    <property type="entry name" value="MAG_DAG_Lipase"/>
</dbReference>
<dbReference type="EMBL" id="JIBK01000034">
    <property type="protein sequence ID" value="POM84022.1"/>
    <property type="molecule type" value="Genomic_DNA"/>
</dbReference>
<feature type="domain" description="Serine aminopeptidase S33" evidence="1">
    <location>
        <begin position="245"/>
        <end position="415"/>
    </location>
</feature>
<keyword evidence="3" id="KW-1185">Reference proteome</keyword>
<dbReference type="InterPro" id="IPR029058">
    <property type="entry name" value="AB_hydrolase_fold"/>
</dbReference>
<reference evidence="2 3" key="1">
    <citation type="submission" date="2014-04" db="EMBL/GenBank/DDBJ databases">
        <title>Comparative Genomics of Cryptosporidium Species.</title>
        <authorList>
            <person name="Silva J.C."/>
            <person name="Su Q."/>
            <person name="Chalmers R."/>
            <person name="Chibucos M.C."/>
            <person name="Elwin K."/>
            <person name="Godinez A."/>
            <person name="Guo F."/>
            <person name="Huynh K."/>
            <person name="Orvis J."/>
            <person name="Ott S."/>
            <person name="Sadzewicz L."/>
            <person name="Sengamalay N."/>
            <person name="Shetty A."/>
            <person name="Sun M."/>
            <person name="Tallon L."/>
            <person name="Xiao L."/>
            <person name="Zhang H."/>
            <person name="Fraser C.M."/>
            <person name="Zhu G."/>
            <person name="Kissinger J."/>
            <person name="Widmer G."/>
        </authorList>
    </citation>
    <scope>NUCLEOTIDE SEQUENCE [LARGE SCALE GENOMIC DNA]</scope>
    <source>
        <strain evidence="2 3">UKMEL1</strain>
    </source>
</reference>
<dbReference type="AlphaFoldDB" id="A0A2P4Z1R9"/>
<evidence type="ECO:0000313" key="2">
    <source>
        <dbReference type="EMBL" id="POM84022.1"/>
    </source>
</evidence>
<name>A0A2P4Z1R9_9CRYT</name>
<evidence type="ECO:0000259" key="1">
    <source>
        <dbReference type="Pfam" id="PF12146"/>
    </source>
</evidence>
<accession>A0A2P4Z1R9</accession>
<dbReference type="VEuPathDB" id="CryptoDB:CmeUKMEL1_10315"/>
<dbReference type="PANTHER" id="PTHR11614">
    <property type="entry name" value="PHOSPHOLIPASE-RELATED"/>
    <property type="match status" value="1"/>
</dbReference>
<evidence type="ECO:0000313" key="3">
    <source>
        <dbReference type="Proteomes" id="UP000236928"/>
    </source>
</evidence>
<comment type="caution">
    <text evidence="2">The sequence shown here is derived from an EMBL/GenBank/DDBJ whole genome shotgun (WGS) entry which is preliminary data.</text>
</comment>